<evidence type="ECO:0000313" key="3">
    <source>
        <dbReference type="Proteomes" id="UP000266723"/>
    </source>
</evidence>
<proteinExistence type="predicted"/>
<dbReference type="Proteomes" id="UP000266723">
    <property type="component" value="Unassembled WGS sequence"/>
</dbReference>
<dbReference type="EMBL" id="QGKV02000297">
    <property type="protein sequence ID" value="KAF3612141.1"/>
    <property type="molecule type" value="Genomic_DNA"/>
</dbReference>
<evidence type="ECO:0000256" key="1">
    <source>
        <dbReference type="SAM" id="MobiDB-lite"/>
    </source>
</evidence>
<gene>
    <name evidence="2" type="ORF">DY000_02048206</name>
</gene>
<sequence length="134" mass="14757">MHSHLADHPDSPACVLLLTALDTASSDEPGQWLALDRGYIKSHSVSLDDPSNPSQFQKCRLPSREGNVLYCKLPQPHLTNFSTIENICFLPDLEFMCADPRATPPDDDMDDVEDITPDEDAAYNLGALDDDALT</sequence>
<feature type="compositionally biased region" description="Acidic residues" evidence="1">
    <location>
        <begin position="105"/>
        <end position="121"/>
    </location>
</feature>
<reference evidence="2 3" key="1">
    <citation type="journal article" date="2020" name="BMC Genomics">
        <title>Intraspecific diversification of the crop wild relative Brassica cretica Lam. using demographic model selection.</title>
        <authorList>
            <person name="Kioukis A."/>
            <person name="Michalopoulou V.A."/>
            <person name="Briers L."/>
            <person name="Pirintsos S."/>
            <person name="Studholme D.J."/>
            <person name="Pavlidis P."/>
            <person name="Sarris P.F."/>
        </authorList>
    </citation>
    <scope>NUCLEOTIDE SEQUENCE [LARGE SCALE GENOMIC DNA]</scope>
    <source>
        <strain evidence="3">cv. PFS-1207/04</strain>
    </source>
</reference>
<feature type="region of interest" description="Disordered" evidence="1">
    <location>
        <begin position="100"/>
        <end position="134"/>
    </location>
</feature>
<evidence type="ECO:0008006" key="4">
    <source>
        <dbReference type="Google" id="ProtNLM"/>
    </source>
</evidence>
<keyword evidence="3" id="KW-1185">Reference proteome</keyword>
<accession>A0ABQ7F7T7</accession>
<evidence type="ECO:0000313" key="2">
    <source>
        <dbReference type="EMBL" id="KAF3612141.1"/>
    </source>
</evidence>
<protein>
    <recommendedName>
        <fullName evidence="4">Lariat debranching enzyme C-terminal domain-containing protein</fullName>
    </recommendedName>
</protein>
<comment type="caution">
    <text evidence="2">The sequence shown here is derived from an EMBL/GenBank/DDBJ whole genome shotgun (WGS) entry which is preliminary data.</text>
</comment>
<organism evidence="2 3">
    <name type="scientific">Brassica cretica</name>
    <name type="common">Mustard</name>
    <dbReference type="NCBI Taxonomy" id="69181"/>
    <lineage>
        <taxon>Eukaryota</taxon>
        <taxon>Viridiplantae</taxon>
        <taxon>Streptophyta</taxon>
        <taxon>Embryophyta</taxon>
        <taxon>Tracheophyta</taxon>
        <taxon>Spermatophyta</taxon>
        <taxon>Magnoliopsida</taxon>
        <taxon>eudicotyledons</taxon>
        <taxon>Gunneridae</taxon>
        <taxon>Pentapetalae</taxon>
        <taxon>rosids</taxon>
        <taxon>malvids</taxon>
        <taxon>Brassicales</taxon>
        <taxon>Brassicaceae</taxon>
        <taxon>Brassiceae</taxon>
        <taxon>Brassica</taxon>
    </lineage>
</organism>
<name>A0ABQ7F7T7_BRACR</name>